<dbReference type="InterPro" id="IPR011009">
    <property type="entry name" value="Kinase-like_dom_sf"/>
</dbReference>
<dbReference type="PANTHER" id="PTHR47634">
    <property type="entry name" value="PROTEIN KINASE DOMAIN-CONTAINING PROTEIN-RELATED"/>
    <property type="match status" value="1"/>
</dbReference>
<evidence type="ECO:0000256" key="3">
    <source>
        <dbReference type="ARBA" id="ARBA00022679"/>
    </source>
</evidence>
<dbReference type="GO" id="GO:0005737">
    <property type="term" value="C:cytoplasm"/>
    <property type="evidence" value="ECO:0007669"/>
    <property type="project" value="TreeGrafter"/>
</dbReference>
<keyword evidence="11" id="KW-1185">Reference proteome</keyword>
<dbReference type="STRING" id="126957.T1ILN7"/>
<dbReference type="AlphaFoldDB" id="T1ILN7"/>
<feature type="domain" description="Protein kinase" evidence="9">
    <location>
        <begin position="34"/>
        <end position="325"/>
    </location>
</feature>
<evidence type="ECO:0000313" key="10">
    <source>
        <dbReference type="EnsemblMetazoa" id="SMAR001872-PA"/>
    </source>
</evidence>
<sequence length="596" mass="67268">MANAVETEEQQDLNCYRTGDYHPVNIGDVYHNRYTVERKLGWGAYSTVWLCWDQIDLQYIALKIVRSAAKKTQSAVNEIKFLKCANGFSKSKVVQLLDNFQISGVNGTHVCMVFEVLGDNLLKLIIKSGSLPLTKVKSIIRQVLQGLDFLHTTCKIIHTDIKLENVCLNGNNDVASEEVPVTIVDLGTACWVNQHFFDSIQTRPYRSPEVILGADYQANADVWSTACLAFELATGHFLFPDIGDCVDKCSKQDVNHLALVVRLLGNVPKELESGSKFFKKFLTPDGKLRRYPDLESYGLVELLTEKYEWDVEEAQTFSDFLLPMLAIDPTEMDKIINWFKKLVKKNKTHSTSDFTKPFLDFDDKTVETDEEQEDPRMYCEGGYHPVKIGDIYRKRYIVVRKLGWGAFSTVWLCWDLKNLRYKALKIVRSDVSVKEASRSEIKMLKSANSIKVVKLLDNFKISGVNGTHICMVFEVLGDNLLKLIIESGYKGLPLTKVKSIIRQVLEGLNDLHTKCGIMHTDIKPENVCVNKNNGTVGNEVPITIADLGNGCWISPNMSFPIQTRPYRCPEVILGANYTENADVWSVACLAFELATG</sequence>
<evidence type="ECO:0000313" key="11">
    <source>
        <dbReference type="Proteomes" id="UP000014500"/>
    </source>
</evidence>
<dbReference type="PROSITE" id="PS50011">
    <property type="entry name" value="PROTEIN_KINASE_DOM"/>
    <property type="match status" value="2"/>
</dbReference>
<name>T1ILN7_STRMM</name>
<reference evidence="11" key="1">
    <citation type="submission" date="2011-05" db="EMBL/GenBank/DDBJ databases">
        <authorList>
            <person name="Richards S.R."/>
            <person name="Qu J."/>
            <person name="Jiang H."/>
            <person name="Jhangiani S.N."/>
            <person name="Agravi P."/>
            <person name="Goodspeed R."/>
            <person name="Gross S."/>
            <person name="Mandapat C."/>
            <person name="Jackson L."/>
            <person name="Mathew T."/>
            <person name="Pu L."/>
            <person name="Thornton R."/>
            <person name="Saada N."/>
            <person name="Wilczek-Boney K.B."/>
            <person name="Lee S."/>
            <person name="Kovar C."/>
            <person name="Wu Y."/>
            <person name="Scherer S.E."/>
            <person name="Worley K.C."/>
            <person name="Muzny D.M."/>
            <person name="Gibbs R."/>
        </authorList>
    </citation>
    <scope>NUCLEOTIDE SEQUENCE</scope>
    <source>
        <strain evidence="11">Brora</strain>
    </source>
</reference>
<dbReference type="EnsemblMetazoa" id="SMAR001872-RA">
    <property type="protein sequence ID" value="SMAR001872-PA"/>
    <property type="gene ID" value="SMAR001872"/>
</dbReference>
<dbReference type="SMART" id="SM00220">
    <property type="entry name" value="S_TKc"/>
    <property type="match status" value="2"/>
</dbReference>
<dbReference type="HOGENOM" id="CLU_458285_0_0_1"/>
<evidence type="ECO:0000256" key="6">
    <source>
        <dbReference type="ARBA" id="ARBA00022840"/>
    </source>
</evidence>
<evidence type="ECO:0000259" key="9">
    <source>
        <dbReference type="PROSITE" id="PS50011"/>
    </source>
</evidence>
<evidence type="ECO:0000256" key="8">
    <source>
        <dbReference type="ARBA" id="ARBA00048679"/>
    </source>
</evidence>
<dbReference type="GO" id="GO:0000245">
    <property type="term" value="P:spliceosomal complex assembly"/>
    <property type="evidence" value="ECO:0007669"/>
    <property type="project" value="TreeGrafter"/>
</dbReference>
<accession>T1ILN7</accession>
<dbReference type="PROSITE" id="PS00108">
    <property type="entry name" value="PROTEIN_KINASE_ST"/>
    <property type="match status" value="1"/>
</dbReference>
<dbReference type="EnsemblMetazoa" id="SMAR012634-RA">
    <property type="protein sequence ID" value="SMAR012634-PA"/>
    <property type="gene ID" value="SMAR012634"/>
</dbReference>
<reference evidence="10" key="2">
    <citation type="submission" date="2015-02" db="UniProtKB">
        <authorList>
            <consortium name="EnsemblMetazoa"/>
        </authorList>
    </citation>
    <scope>IDENTIFICATION</scope>
</reference>
<keyword evidence="2" id="KW-0723">Serine/threonine-protein kinase</keyword>
<evidence type="ECO:0000256" key="4">
    <source>
        <dbReference type="ARBA" id="ARBA00022741"/>
    </source>
</evidence>
<dbReference type="Proteomes" id="UP000014500">
    <property type="component" value="Unassembled WGS sequence"/>
</dbReference>
<dbReference type="Pfam" id="PF00069">
    <property type="entry name" value="Pkinase"/>
    <property type="match status" value="2"/>
</dbReference>
<organism evidence="10 11">
    <name type="scientific">Strigamia maritima</name>
    <name type="common">European centipede</name>
    <name type="synonym">Geophilus maritimus</name>
    <dbReference type="NCBI Taxonomy" id="126957"/>
    <lineage>
        <taxon>Eukaryota</taxon>
        <taxon>Metazoa</taxon>
        <taxon>Ecdysozoa</taxon>
        <taxon>Arthropoda</taxon>
        <taxon>Myriapoda</taxon>
        <taxon>Chilopoda</taxon>
        <taxon>Pleurostigmophora</taxon>
        <taxon>Geophilomorpha</taxon>
        <taxon>Linotaeniidae</taxon>
        <taxon>Strigamia</taxon>
    </lineage>
</organism>
<feature type="domain" description="Protein kinase" evidence="9">
    <location>
        <begin position="396"/>
        <end position="596"/>
    </location>
</feature>
<dbReference type="EMBL" id="AFFK01016462">
    <property type="status" value="NOT_ANNOTATED_CDS"/>
    <property type="molecule type" value="Genomic_DNA"/>
</dbReference>
<evidence type="ECO:0000256" key="7">
    <source>
        <dbReference type="ARBA" id="ARBA00047899"/>
    </source>
</evidence>
<dbReference type="GO" id="GO:0050684">
    <property type="term" value="P:regulation of mRNA processing"/>
    <property type="evidence" value="ECO:0007669"/>
    <property type="project" value="TreeGrafter"/>
</dbReference>
<dbReference type="OMA" id="NGCWISP"/>
<protein>
    <recommendedName>
        <fullName evidence="1">non-specific serine/threonine protein kinase</fullName>
        <ecNumber evidence="1">2.7.11.1</ecNumber>
    </recommendedName>
</protein>
<comment type="catalytic activity">
    <reaction evidence="7">
        <text>L-threonyl-[protein] + ATP = O-phospho-L-threonyl-[protein] + ADP + H(+)</text>
        <dbReference type="Rhea" id="RHEA:46608"/>
        <dbReference type="Rhea" id="RHEA-COMP:11060"/>
        <dbReference type="Rhea" id="RHEA-COMP:11605"/>
        <dbReference type="ChEBI" id="CHEBI:15378"/>
        <dbReference type="ChEBI" id="CHEBI:30013"/>
        <dbReference type="ChEBI" id="CHEBI:30616"/>
        <dbReference type="ChEBI" id="CHEBI:61977"/>
        <dbReference type="ChEBI" id="CHEBI:456216"/>
        <dbReference type="EC" id="2.7.11.1"/>
    </reaction>
</comment>
<comment type="catalytic activity">
    <reaction evidence="8">
        <text>L-seryl-[protein] + ATP = O-phospho-L-seryl-[protein] + ADP + H(+)</text>
        <dbReference type="Rhea" id="RHEA:17989"/>
        <dbReference type="Rhea" id="RHEA-COMP:9863"/>
        <dbReference type="Rhea" id="RHEA-COMP:11604"/>
        <dbReference type="ChEBI" id="CHEBI:15378"/>
        <dbReference type="ChEBI" id="CHEBI:29999"/>
        <dbReference type="ChEBI" id="CHEBI:30616"/>
        <dbReference type="ChEBI" id="CHEBI:83421"/>
        <dbReference type="ChEBI" id="CHEBI:456216"/>
        <dbReference type="EC" id="2.7.11.1"/>
    </reaction>
</comment>
<dbReference type="FunFam" id="3.30.200.20:FF:000770">
    <property type="entry name" value="SRSF protein kinase 2"/>
    <property type="match status" value="2"/>
</dbReference>
<dbReference type="GO" id="GO:0004674">
    <property type="term" value="F:protein serine/threonine kinase activity"/>
    <property type="evidence" value="ECO:0007669"/>
    <property type="project" value="UniProtKB-KW"/>
</dbReference>
<dbReference type="InterPro" id="IPR000719">
    <property type="entry name" value="Prot_kinase_dom"/>
</dbReference>
<dbReference type="Gene3D" id="3.30.200.20">
    <property type="entry name" value="Phosphorylase Kinase, domain 1"/>
    <property type="match status" value="2"/>
</dbReference>
<dbReference type="Gene3D" id="1.10.510.10">
    <property type="entry name" value="Transferase(Phosphotransferase) domain 1"/>
    <property type="match status" value="2"/>
</dbReference>
<dbReference type="InterPro" id="IPR051334">
    <property type="entry name" value="SRPK"/>
</dbReference>
<keyword evidence="5" id="KW-0418">Kinase</keyword>
<keyword evidence="4" id="KW-0547">Nucleotide-binding</keyword>
<dbReference type="EMBL" id="JH432178">
    <property type="status" value="NOT_ANNOTATED_CDS"/>
    <property type="molecule type" value="Genomic_DNA"/>
</dbReference>
<dbReference type="GO" id="GO:0005634">
    <property type="term" value="C:nucleus"/>
    <property type="evidence" value="ECO:0007669"/>
    <property type="project" value="TreeGrafter"/>
</dbReference>
<evidence type="ECO:0000256" key="2">
    <source>
        <dbReference type="ARBA" id="ARBA00022527"/>
    </source>
</evidence>
<dbReference type="EC" id="2.7.11.1" evidence="1"/>
<dbReference type="GO" id="GO:0005524">
    <property type="term" value="F:ATP binding"/>
    <property type="evidence" value="ECO:0007669"/>
    <property type="project" value="UniProtKB-KW"/>
</dbReference>
<keyword evidence="6" id="KW-0067">ATP-binding</keyword>
<dbReference type="FunFam" id="1.10.510.10:FF:000275">
    <property type="entry name" value="SRSF protein kinase 2 isoform X3"/>
    <property type="match status" value="1"/>
</dbReference>
<evidence type="ECO:0000256" key="1">
    <source>
        <dbReference type="ARBA" id="ARBA00012513"/>
    </source>
</evidence>
<evidence type="ECO:0000256" key="5">
    <source>
        <dbReference type="ARBA" id="ARBA00022777"/>
    </source>
</evidence>
<dbReference type="InterPro" id="IPR008271">
    <property type="entry name" value="Ser/Thr_kinase_AS"/>
</dbReference>
<dbReference type="PANTHER" id="PTHR47634:SF9">
    <property type="entry name" value="PROTEIN KINASE DOMAIN-CONTAINING PROTEIN-RELATED"/>
    <property type="match status" value="1"/>
</dbReference>
<dbReference type="SUPFAM" id="SSF56112">
    <property type="entry name" value="Protein kinase-like (PK-like)"/>
    <property type="match status" value="2"/>
</dbReference>
<proteinExistence type="predicted"/>
<dbReference type="eggNOG" id="KOG1290">
    <property type="taxonomic scope" value="Eukaryota"/>
</dbReference>
<keyword evidence="3" id="KW-0808">Transferase</keyword>